<feature type="transmembrane region" description="Helical" evidence="1">
    <location>
        <begin position="59"/>
        <end position="77"/>
    </location>
</feature>
<evidence type="ECO:0000256" key="1">
    <source>
        <dbReference type="SAM" id="Phobius"/>
    </source>
</evidence>
<evidence type="ECO:0000313" key="3">
    <source>
        <dbReference type="Proteomes" id="UP001055039"/>
    </source>
</evidence>
<gene>
    <name evidence="2" type="ORF">LNAOJCKE_4276</name>
</gene>
<keyword evidence="1" id="KW-0812">Transmembrane</keyword>
<reference evidence="2" key="2">
    <citation type="submission" date="2021-08" db="EMBL/GenBank/DDBJ databases">
        <authorList>
            <person name="Tani A."/>
            <person name="Ola A."/>
            <person name="Ogura Y."/>
            <person name="Katsura K."/>
            <person name="Hayashi T."/>
        </authorList>
    </citation>
    <scope>NUCLEOTIDE SEQUENCE</scope>
    <source>
        <strain evidence="2">NBRC 15686</strain>
    </source>
</reference>
<sequence>MSVVLQSIDIETVRIVRVPAGSGPRDEAVSSTGARLANPSAARVVTNIARYHTIPSLQALALAALASAVTPALIWLVL</sequence>
<keyword evidence="1" id="KW-0472">Membrane</keyword>
<organism evidence="2 3">
    <name type="scientific">Methylorubrum aminovorans</name>
    <dbReference type="NCBI Taxonomy" id="269069"/>
    <lineage>
        <taxon>Bacteria</taxon>
        <taxon>Pseudomonadati</taxon>
        <taxon>Pseudomonadota</taxon>
        <taxon>Alphaproteobacteria</taxon>
        <taxon>Hyphomicrobiales</taxon>
        <taxon>Methylobacteriaceae</taxon>
        <taxon>Methylorubrum</taxon>
    </lineage>
</organism>
<comment type="caution">
    <text evidence="2">The sequence shown here is derived from an EMBL/GenBank/DDBJ whole genome shotgun (WGS) entry which is preliminary data.</text>
</comment>
<dbReference type="Proteomes" id="UP001055039">
    <property type="component" value="Unassembled WGS sequence"/>
</dbReference>
<proteinExistence type="predicted"/>
<protein>
    <submittedName>
        <fullName evidence="2">Uncharacterized protein</fullName>
    </submittedName>
</protein>
<keyword evidence="1" id="KW-1133">Transmembrane helix</keyword>
<name>A0ABQ4UIA3_9HYPH</name>
<dbReference type="RefSeq" id="WP_108941281.1">
    <property type="nucleotide sequence ID" value="NZ_BAAADH010000035.1"/>
</dbReference>
<accession>A0ABQ4UIA3</accession>
<evidence type="ECO:0000313" key="2">
    <source>
        <dbReference type="EMBL" id="GJE67051.1"/>
    </source>
</evidence>
<keyword evidence="3" id="KW-1185">Reference proteome</keyword>
<dbReference type="EMBL" id="BPRC01000021">
    <property type="protein sequence ID" value="GJE67051.1"/>
    <property type="molecule type" value="Genomic_DNA"/>
</dbReference>
<reference evidence="2" key="1">
    <citation type="journal article" date="2021" name="Front. Microbiol.">
        <title>Comprehensive Comparative Genomics and Phenotyping of Methylobacterium Species.</title>
        <authorList>
            <person name="Alessa O."/>
            <person name="Ogura Y."/>
            <person name="Fujitani Y."/>
            <person name="Takami H."/>
            <person name="Hayashi T."/>
            <person name="Sahin N."/>
            <person name="Tani A."/>
        </authorList>
    </citation>
    <scope>NUCLEOTIDE SEQUENCE</scope>
    <source>
        <strain evidence="2">NBRC 15686</strain>
    </source>
</reference>